<keyword evidence="2" id="KW-1185">Reference proteome</keyword>
<proteinExistence type="predicted"/>
<dbReference type="GeneID" id="106009708"/>
<protein>
    <submittedName>
        <fullName evidence="3">Uncharacterized protein LOC106009708 isoform X1</fullName>
    </submittedName>
</protein>
<evidence type="ECO:0000256" key="1">
    <source>
        <dbReference type="SAM" id="MobiDB-lite"/>
    </source>
</evidence>
<feature type="compositionally biased region" description="Gly residues" evidence="1">
    <location>
        <begin position="18"/>
        <end position="27"/>
    </location>
</feature>
<name>A0AAX6T8S1_HETGA</name>
<dbReference type="Proteomes" id="UP000694906">
    <property type="component" value="Unplaced"/>
</dbReference>
<reference evidence="3" key="1">
    <citation type="submission" date="2025-08" db="UniProtKB">
        <authorList>
            <consortium name="RefSeq"/>
        </authorList>
    </citation>
    <scope>IDENTIFICATION</scope>
</reference>
<dbReference type="AlphaFoldDB" id="A0AAX6T8S1"/>
<evidence type="ECO:0000313" key="2">
    <source>
        <dbReference type="Proteomes" id="UP000694906"/>
    </source>
</evidence>
<gene>
    <name evidence="3" type="primary">LOC106009708</name>
</gene>
<evidence type="ECO:0000313" key="3">
    <source>
        <dbReference type="RefSeq" id="XP_021116841.1"/>
    </source>
</evidence>
<organism evidence="2 3">
    <name type="scientific">Heterocephalus glaber</name>
    <name type="common">Naked mole rat</name>
    <dbReference type="NCBI Taxonomy" id="10181"/>
    <lineage>
        <taxon>Eukaryota</taxon>
        <taxon>Metazoa</taxon>
        <taxon>Chordata</taxon>
        <taxon>Craniata</taxon>
        <taxon>Vertebrata</taxon>
        <taxon>Euteleostomi</taxon>
        <taxon>Mammalia</taxon>
        <taxon>Eutheria</taxon>
        <taxon>Euarchontoglires</taxon>
        <taxon>Glires</taxon>
        <taxon>Rodentia</taxon>
        <taxon>Hystricomorpha</taxon>
        <taxon>Bathyergidae</taxon>
        <taxon>Heterocephalus</taxon>
    </lineage>
</organism>
<dbReference type="RefSeq" id="XP_021116841.1">
    <property type="nucleotide sequence ID" value="XM_021261182.1"/>
</dbReference>
<sequence length="134" mass="13826">MATTDRGSPPRPQAPLRRGGGGGGDGRGSALCRKAPALRVRPGAGTRAPRGVAALSGDPRGRGQLEGAGRARSRRPAGPGLGSPNKGPSSPRIRALGGDPGDQQTSRDAMHYLTLEFMCINGSLQVNTSHFHRI</sequence>
<accession>A0AAX6T8S1</accession>
<feature type="region of interest" description="Disordered" evidence="1">
    <location>
        <begin position="1"/>
        <end position="107"/>
    </location>
</feature>